<dbReference type="EMBL" id="LNTY01000018">
    <property type="protein sequence ID" value="KXF82603.1"/>
    <property type="molecule type" value="Genomic_DNA"/>
</dbReference>
<name>A0A135IAV3_9GAMM</name>
<dbReference type="Gene3D" id="3.40.50.620">
    <property type="entry name" value="HUPs"/>
    <property type="match status" value="1"/>
</dbReference>
<dbReference type="PANTHER" id="PTHR21294">
    <property type="entry name" value="ELECTRON TRANSFER FLAVOPROTEIN BETA-SUBUNIT"/>
    <property type="match status" value="1"/>
</dbReference>
<dbReference type="InterPro" id="IPR014729">
    <property type="entry name" value="Rossmann-like_a/b/a_fold"/>
</dbReference>
<dbReference type="InterPro" id="IPR014730">
    <property type="entry name" value="ETF_a/b_N"/>
</dbReference>
<feature type="domain" description="Electron transfer flavoprotein alpha/beta-subunit N-terminal" evidence="4">
    <location>
        <begin position="14"/>
        <end position="186"/>
    </location>
</feature>
<evidence type="ECO:0000256" key="3">
    <source>
        <dbReference type="ARBA" id="ARBA00022982"/>
    </source>
</evidence>
<sequence length="257" mass="26894">MMSGNKTLVLVSEGLHPLSSRARRAEGDARALEMALQQDDSLEVVFAGDASSAALREYLGMGLKKLNVLSVSDNADYAKALSVYAKQGQFSVILCGARAEHGESSGMVPYIVGEAVGAAIVPEVVGVLTQSDSHVEVLQALAGGQRRKLRVSLPAVLIASASAPAPRQSAFTVARDGVINVWEVKAETDTAKESWQWHAAKKRPKRTKAVAANASSRDRFLAATAAQASSGGTVLSNVSAQEGAEAIIAQLKKDGVL</sequence>
<evidence type="ECO:0000256" key="2">
    <source>
        <dbReference type="ARBA" id="ARBA00022448"/>
    </source>
</evidence>
<accession>A0A135IAV3</accession>
<dbReference type="PANTHER" id="PTHR21294:SF8">
    <property type="entry name" value="ELECTRON TRANSFER FLAVOPROTEIN SUBUNIT BETA"/>
    <property type="match status" value="1"/>
</dbReference>
<dbReference type="GO" id="GO:0009055">
    <property type="term" value="F:electron transfer activity"/>
    <property type="evidence" value="ECO:0007669"/>
    <property type="project" value="InterPro"/>
</dbReference>
<keyword evidence="3" id="KW-0249">Electron transport</keyword>
<proteinExistence type="inferred from homology"/>
<evidence type="ECO:0000313" key="6">
    <source>
        <dbReference type="Proteomes" id="UP000070529"/>
    </source>
</evidence>
<dbReference type="SUPFAM" id="SSF52402">
    <property type="entry name" value="Adenine nucleotide alpha hydrolases-like"/>
    <property type="match status" value="1"/>
</dbReference>
<gene>
    <name evidence="5" type="ORF">ATN88_21290</name>
</gene>
<dbReference type="Pfam" id="PF01012">
    <property type="entry name" value="ETF"/>
    <property type="match status" value="1"/>
</dbReference>
<dbReference type="OrthoDB" id="5598152at2"/>
<evidence type="ECO:0000313" key="5">
    <source>
        <dbReference type="EMBL" id="KXF82603.1"/>
    </source>
</evidence>
<dbReference type="Proteomes" id="UP000070529">
    <property type="component" value="Unassembled WGS sequence"/>
</dbReference>
<comment type="caution">
    <text evidence="5">The sequence shown here is derived from an EMBL/GenBank/DDBJ whole genome shotgun (WGS) entry which is preliminary data.</text>
</comment>
<keyword evidence="6" id="KW-1185">Reference proteome</keyword>
<reference evidence="5 6" key="1">
    <citation type="submission" date="2015-11" db="EMBL/GenBank/DDBJ databases">
        <title>Genomic Taxonomy of the Vibrionaceae.</title>
        <authorList>
            <person name="Gomez-Gil B."/>
            <person name="Enciso-Ibarra J."/>
        </authorList>
    </citation>
    <scope>NUCLEOTIDE SEQUENCE [LARGE SCALE GENOMIC DNA]</scope>
    <source>
        <strain evidence="5 6">CAIM 912</strain>
    </source>
</reference>
<dbReference type="InterPro" id="IPR012255">
    <property type="entry name" value="ETF_b"/>
</dbReference>
<comment type="similarity">
    <text evidence="1">Belongs to the ETF beta-subunit/FixA family.</text>
</comment>
<dbReference type="STRING" id="294935.ATN88_21290"/>
<organism evidence="5 6">
    <name type="scientific">Enterovibrio coralii</name>
    <dbReference type="NCBI Taxonomy" id="294935"/>
    <lineage>
        <taxon>Bacteria</taxon>
        <taxon>Pseudomonadati</taxon>
        <taxon>Pseudomonadota</taxon>
        <taxon>Gammaproteobacteria</taxon>
        <taxon>Vibrionales</taxon>
        <taxon>Vibrionaceae</taxon>
        <taxon>Enterovibrio</taxon>
    </lineage>
</organism>
<protein>
    <submittedName>
        <fullName evidence="5">Electron transfer flavoprotein subunit beta</fullName>
    </submittedName>
</protein>
<keyword evidence="2" id="KW-0813">Transport</keyword>
<dbReference type="SMART" id="SM00893">
    <property type="entry name" value="ETF"/>
    <property type="match status" value="1"/>
</dbReference>
<dbReference type="AlphaFoldDB" id="A0A135IAV3"/>
<dbReference type="RefSeq" id="WP_067412911.1">
    <property type="nucleotide sequence ID" value="NZ_LNTY01000018.1"/>
</dbReference>
<evidence type="ECO:0000256" key="1">
    <source>
        <dbReference type="ARBA" id="ARBA00007557"/>
    </source>
</evidence>
<evidence type="ECO:0000259" key="4">
    <source>
        <dbReference type="SMART" id="SM00893"/>
    </source>
</evidence>